<sequence length="253" mass="27338">MTKIGIIGSGNMGQALIQGWLHHGHHLAVYSPHRGALIAKKYDIKSFSLVELAKWSDVLVLAFLPHQLAEISAEINLKLQQEQILISVLGGVDLGQLAQAFTTTPNLVRTLPNTNIAVNSGEISCALAPTFEQDKRKTVNNLLKELGLVFDLPEDKFLVFSAIAGSGPAVVAKFSESLVLAAVKNGLTRDEAVKIVTELIIGTMINSKKTEISFNDLIYQICSPGGTTIRGIETLEKSGFSGIIMESIDKMLE</sequence>
<dbReference type="HAMAP" id="MF_01925">
    <property type="entry name" value="P5C_reductase"/>
    <property type="match status" value="1"/>
</dbReference>
<evidence type="ECO:0000256" key="4">
    <source>
        <dbReference type="ARBA" id="ARBA00023002"/>
    </source>
</evidence>
<dbReference type="InterPro" id="IPR029036">
    <property type="entry name" value="P5CR_dimer"/>
</dbReference>
<keyword evidence="2 5" id="KW-0641">Proline biosynthesis</keyword>
<dbReference type="Gene3D" id="3.40.50.720">
    <property type="entry name" value="NAD(P)-binding Rossmann-like Domain"/>
    <property type="match status" value="1"/>
</dbReference>
<dbReference type="GO" id="GO:0055129">
    <property type="term" value="P:L-proline biosynthetic process"/>
    <property type="evidence" value="ECO:0007669"/>
    <property type="project" value="UniProtKB-UniRule"/>
</dbReference>
<comment type="similarity">
    <text evidence="1 5">Belongs to the pyrroline-5-carboxylate reductase family.</text>
</comment>
<feature type="domain" description="Pyrroline-5-carboxylate reductase catalytic N-terminal" evidence="7">
    <location>
        <begin position="3"/>
        <end position="89"/>
    </location>
</feature>
<evidence type="ECO:0000256" key="1">
    <source>
        <dbReference type="ARBA" id="ARBA00005525"/>
    </source>
</evidence>
<evidence type="ECO:0000259" key="8">
    <source>
        <dbReference type="Pfam" id="PF14748"/>
    </source>
</evidence>
<dbReference type="GO" id="GO:0005737">
    <property type="term" value="C:cytoplasm"/>
    <property type="evidence" value="ECO:0007669"/>
    <property type="project" value="UniProtKB-SubCell"/>
</dbReference>
<protein>
    <recommendedName>
        <fullName evidence="5">Pyrroline-5-carboxylate reductase</fullName>
        <shortName evidence="5">P5C reductase</shortName>
        <shortName evidence="5">P5CR</shortName>
        <ecNumber evidence="5">1.5.1.2</ecNumber>
    </recommendedName>
    <alternativeName>
        <fullName evidence="5">PCA reductase</fullName>
    </alternativeName>
</protein>
<reference evidence="9 10" key="1">
    <citation type="journal article" date="2023" name="Microbiol. Spectr.">
        <title>Symbiosis of Carpenter Bees with Uncharacterized Lactic Acid Bacteria Showing NAD Auxotrophy.</title>
        <authorList>
            <person name="Kawasaki S."/>
            <person name="Ozawa K."/>
            <person name="Mori T."/>
            <person name="Yamamoto A."/>
            <person name="Ito M."/>
            <person name="Ohkuma M."/>
            <person name="Sakamoto M."/>
            <person name="Matsutani M."/>
        </authorList>
    </citation>
    <scope>NUCLEOTIDE SEQUENCE [LARGE SCALE GENOMIC DNA]</scope>
    <source>
        <strain evidence="9 10">XA3</strain>
    </source>
</reference>
<dbReference type="RefSeq" id="WP_317636367.1">
    <property type="nucleotide sequence ID" value="NZ_AP026802.1"/>
</dbReference>
<feature type="binding site" evidence="6">
    <location>
        <begin position="62"/>
        <end position="65"/>
    </location>
    <ligand>
        <name>NADP(+)</name>
        <dbReference type="ChEBI" id="CHEBI:58349"/>
    </ligand>
</feature>
<evidence type="ECO:0000256" key="5">
    <source>
        <dbReference type="HAMAP-Rule" id="MF_01925"/>
    </source>
</evidence>
<evidence type="ECO:0000313" key="9">
    <source>
        <dbReference type="EMBL" id="BDR58467.1"/>
    </source>
</evidence>
<dbReference type="GO" id="GO:0004735">
    <property type="term" value="F:pyrroline-5-carboxylate reductase activity"/>
    <property type="evidence" value="ECO:0007669"/>
    <property type="project" value="UniProtKB-UniRule"/>
</dbReference>
<dbReference type="InterPro" id="IPR008927">
    <property type="entry name" value="6-PGluconate_DH-like_C_sf"/>
</dbReference>
<keyword evidence="3 5" id="KW-0521">NADP</keyword>
<dbReference type="Pfam" id="PF14748">
    <property type="entry name" value="P5CR_dimer"/>
    <property type="match status" value="1"/>
</dbReference>
<dbReference type="PANTHER" id="PTHR11645">
    <property type="entry name" value="PYRROLINE-5-CARBOXYLATE REDUCTASE"/>
    <property type="match status" value="1"/>
</dbReference>
<dbReference type="EMBL" id="AP026802">
    <property type="protein sequence ID" value="BDR58467.1"/>
    <property type="molecule type" value="Genomic_DNA"/>
</dbReference>
<evidence type="ECO:0000256" key="2">
    <source>
        <dbReference type="ARBA" id="ARBA00022650"/>
    </source>
</evidence>
<proteinExistence type="inferred from homology"/>
<evidence type="ECO:0000256" key="6">
    <source>
        <dbReference type="PIRSR" id="PIRSR000193-1"/>
    </source>
</evidence>
<dbReference type="EC" id="1.5.1.2" evidence="5"/>
<comment type="catalytic activity">
    <reaction evidence="5">
        <text>L-proline + NAD(+) = (S)-1-pyrroline-5-carboxylate + NADH + 2 H(+)</text>
        <dbReference type="Rhea" id="RHEA:14105"/>
        <dbReference type="ChEBI" id="CHEBI:15378"/>
        <dbReference type="ChEBI" id="CHEBI:17388"/>
        <dbReference type="ChEBI" id="CHEBI:57540"/>
        <dbReference type="ChEBI" id="CHEBI:57945"/>
        <dbReference type="ChEBI" id="CHEBI:60039"/>
        <dbReference type="EC" id="1.5.1.2"/>
    </reaction>
</comment>
<dbReference type="InterPro" id="IPR036291">
    <property type="entry name" value="NAD(P)-bd_dom_sf"/>
</dbReference>
<dbReference type="PIRSF" id="PIRSF000193">
    <property type="entry name" value="Pyrrol-5-carb_rd"/>
    <property type="match status" value="1"/>
</dbReference>
<dbReference type="AlphaFoldDB" id="A0AAU9DN51"/>
<dbReference type="Gene3D" id="1.10.3730.10">
    <property type="entry name" value="ProC C-terminal domain-like"/>
    <property type="match status" value="1"/>
</dbReference>
<comment type="function">
    <text evidence="5">Catalyzes the reduction of 1-pyrroline-5-carboxylate (PCA) to L-proline.</text>
</comment>
<feature type="binding site" evidence="6">
    <location>
        <begin position="7"/>
        <end position="12"/>
    </location>
    <ligand>
        <name>NADP(+)</name>
        <dbReference type="ChEBI" id="CHEBI:58349"/>
    </ligand>
</feature>
<keyword evidence="5" id="KW-0963">Cytoplasm</keyword>
<feature type="domain" description="Pyrroline-5-carboxylate reductase dimerisation" evidence="8">
    <location>
        <begin position="154"/>
        <end position="251"/>
    </location>
</feature>
<evidence type="ECO:0000259" key="7">
    <source>
        <dbReference type="Pfam" id="PF03807"/>
    </source>
</evidence>
<organism evidence="9 10">
    <name type="scientific">Xylocopilactobacillus apicola</name>
    <dbReference type="NCBI Taxonomy" id="2932184"/>
    <lineage>
        <taxon>Bacteria</taxon>
        <taxon>Bacillati</taxon>
        <taxon>Bacillota</taxon>
        <taxon>Bacilli</taxon>
        <taxon>Lactobacillales</taxon>
        <taxon>Lactobacillaceae</taxon>
        <taxon>Xylocopilactobacillus</taxon>
    </lineage>
</organism>
<dbReference type="Proteomes" id="UP001321861">
    <property type="component" value="Chromosome"/>
</dbReference>
<dbReference type="Pfam" id="PF03807">
    <property type="entry name" value="F420_oxidored"/>
    <property type="match status" value="1"/>
</dbReference>
<dbReference type="KEGG" id="xap:XA3_09080"/>
<dbReference type="InterPro" id="IPR000304">
    <property type="entry name" value="Pyrroline-COOH_reductase"/>
</dbReference>
<comment type="catalytic activity">
    <reaction evidence="5">
        <text>L-proline + NADP(+) = (S)-1-pyrroline-5-carboxylate + NADPH + 2 H(+)</text>
        <dbReference type="Rhea" id="RHEA:14109"/>
        <dbReference type="ChEBI" id="CHEBI:15378"/>
        <dbReference type="ChEBI" id="CHEBI:17388"/>
        <dbReference type="ChEBI" id="CHEBI:57783"/>
        <dbReference type="ChEBI" id="CHEBI:58349"/>
        <dbReference type="ChEBI" id="CHEBI:60039"/>
        <dbReference type="EC" id="1.5.1.2"/>
    </reaction>
</comment>
<gene>
    <name evidence="9" type="primary">proC_2</name>
    <name evidence="5" type="synonym">proC</name>
    <name evidence="9" type="ORF">XA3_09080</name>
</gene>
<feature type="binding site" evidence="6">
    <location>
        <position position="31"/>
    </location>
    <ligand>
        <name>NADP(+)</name>
        <dbReference type="ChEBI" id="CHEBI:58349"/>
    </ligand>
</feature>
<dbReference type="InterPro" id="IPR028939">
    <property type="entry name" value="P5C_Rdtase_cat_N"/>
</dbReference>
<name>A0AAU9DN51_9LACO</name>
<keyword evidence="10" id="KW-1185">Reference proteome</keyword>
<keyword evidence="4 5" id="KW-0560">Oxidoreductase</keyword>
<comment type="pathway">
    <text evidence="5">Amino-acid biosynthesis; L-proline biosynthesis; L-proline from L-glutamate 5-semialdehyde: step 1/1.</text>
</comment>
<accession>A0AAU9DN51</accession>
<evidence type="ECO:0000256" key="3">
    <source>
        <dbReference type="ARBA" id="ARBA00022857"/>
    </source>
</evidence>
<keyword evidence="5" id="KW-0028">Amino-acid biosynthesis</keyword>
<dbReference type="PANTHER" id="PTHR11645:SF0">
    <property type="entry name" value="PYRROLINE-5-CARBOXYLATE REDUCTASE 3"/>
    <property type="match status" value="1"/>
</dbReference>
<dbReference type="SUPFAM" id="SSF48179">
    <property type="entry name" value="6-phosphogluconate dehydrogenase C-terminal domain-like"/>
    <property type="match status" value="1"/>
</dbReference>
<evidence type="ECO:0000313" key="10">
    <source>
        <dbReference type="Proteomes" id="UP001321861"/>
    </source>
</evidence>
<dbReference type="SUPFAM" id="SSF51735">
    <property type="entry name" value="NAD(P)-binding Rossmann-fold domains"/>
    <property type="match status" value="1"/>
</dbReference>
<comment type="subcellular location">
    <subcellularLocation>
        <location evidence="5">Cytoplasm</location>
    </subcellularLocation>
</comment>